<evidence type="ECO:0000259" key="2">
    <source>
        <dbReference type="Pfam" id="PF01593"/>
    </source>
</evidence>
<evidence type="ECO:0000313" key="3">
    <source>
        <dbReference type="EMBL" id="SKA39813.1"/>
    </source>
</evidence>
<dbReference type="AlphaFoldDB" id="A0A1T4TH80"/>
<dbReference type="InterPro" id="IPR002937">
    <property type="entry name" value="Amino_oxidase"/>
</dbReference>
<protein>
    <submittedName>
        <fullName evidence="3">Monoamine oxidase</fullName>
    </submittedName>
</protein>
<dbReference type="Pfam" id="PF01593">
    <property type="entry name" value="Amino_oxidase"/>
    <property type="match status" value="1"/>
</dbReference>
<dbReference type="InterPro" id="IPR050703">
    <property type="entry name" value="Flavin_MAO"/>
</dbReference>
<dbReference type="EMBL" id="FUWS01000025">
    <property type="protein sequence ID" value="SKA39813.1"/>
    <property type="molecule type" value="Genomic_DNA"/>
</dbReference>
<dbReference type="Proteomes" id="UP000190637">
    <property type="component" value="Unassembled WGS sequence"/>
</dbReference>
<keyword evidence="4" id="KW-1185">Reference proteome</keyword>
<reference evidence="3 4" key="1">
    <citation type="submission" date="2017-02" db="EMBL/GenBank/DDBJ databases">
        <authorList>
            <person name="Peterson S.W."/>
        </authorList>
    </citation>
    <scope>NUCLEOTIDE SEQUENCE [LARGE SCALE GENOMIC DNA]</scope>
    <source>
        <strain evidence="3 4">DSM 45154</strain>
    </source>
</reference>
<dbReference type="Gene3D" id="3.90.660.10">
    <property type="match status" value="1"/>
</dbReference>
<feature type="domain" description="Amine oxidase" evidence="2">
    <location>
        <begin position="14"/>
        <end position="445"/>
    </location>
</feature>
<name>A0A1T4TH80_9ACTN</name>
<dbReference type="PANTHER" id="PTHR43563:SF1">
    <property type="entry name" value="AMINE OXIDASE [FLAVIN-CONTAINING] B"/>
    <property type="match status" value="1"/>
</dbReference>
<dbReference type="InterPro" id="IPR036188">
    <property type="entry name" value="FAD/NAD-bd_sf"/>
</dbReference>
<dbReference type="Gene3D" id="3.50.50.60">
    <property type="entry name" value="FAD/NAD(P)-binding domain"/>
    <property type="match status" value="1"/>
</dbReference>
<sequence length="448" mass="49205">MVEQADVVIVGAGLSGMAAARRLDDAGVGSVVLLDGRDAPGGRALLPDPGVDAVSPGSLFLTAHDRALLEIARELDIEVDRVEDDAALDDLRMNEDGDTWVSEENVPLAASWWTRVRDEWILGRLTKLAQEIDFAEPWRSKHAEELDSQSVRAWLSTHTFEPDSLTFVEEQLTMEAGLPADRISLLWLLAHIGPWPVEEIVSLRLDAGELVGALAERFAGRIRTGRHVSRVEHDADRVRVSGPWGEISARRVILALSPADADRIDIAPLPPSRRRLQRQWPQAEIIRTELVYQRPFWKNFGLSGEVHFESGIPAFTVDDSPADSDRGRLIAHTYTFGENDPLGADQQVTDSPARHRAMLLDNLERALGPLAAEPLAVVEAGAQPDPYSRAYQSPAFPGLLTEFGPRLRAPIGRLHWAGTETAEFPSNGTLDGALSSGRRAAEEVLREL</sequence>
<organism evidence="3 4">
    <name type="scientific">Marinactinospora thermotolerans DSM 45154</name>
    <dbReference type="NCBI Taxonomy" id="1122192"/>
    <lineage>
        <taxon>Bacteria</taxon>
        <taxon>Bacillati</taxon>
        <taxon>Actinomycetota</taxon>
        <taxon>Actinomycetes</taxon>
        <taxon>Streptosporangiales</taxon>
        <taxon>Nocardiopsidaceae</taxon>
        <taxon>Marinactinospora</taxon>
    </lineage>
</organism>
<accession>A0A1T4TH80</accession>
<dbReference type="STRING" id="1122192.SAMN02745673_05015"/>
<dbReference type="GO" id="GO:0016491">
    <property type="term" value="F:oxidoreductase activity"/>
    <property type="evidence" value="ECO:0007669"/>
    <property type="project" value="InterPro"/>
</dbReference>
<proteinExistence type="inferred from homology"/>
<dbReference type="Gene3D" id="1.10.405.10">
    <property type="entry name" value="Guanine Nucleotide Dissociation Inhibitor, domain 1"/>
    <property type="match status" value="1"/>
</dbReference>
<evidence type="ECO:0000313" key="4">
    <source>
        <dbReference type="Proteomes" id="UP000190637"/>
    </source>
</evidence>
<evidence type="ECO:0000256" key="1">
    <source>
        <dbReference type="ARBA" id="ARBA00005995"/>
    </source>
</evidence>
<dbReference type="SUPFAM" id="SSF51905">
    <property type="entry name" value="FAD/NAD(P)-binding domain"/>
    <property type="match status" value="1"/>
</dbReference>
<dbReference type="SUPFAM" id="SSF54373">
    <property type="entry name" value="FAD-linked reductases, C-terminal domain"/>
    <property type="match status" value="1"/>
</dbReference>
<gene>
    <name evidence="3" type="ORF">SAMN02745673_05015</name>
</gene>
<dbReference type="PANTHER" id="PTHR43563">
    <property type="entry name" value="AMINE OXIDASE"/>
    <property type="match status" value="1"/>
</dbReference>
<comment type="similarity">
    <text evidence="1">Belongs to the flavin monoamine oxidase family.</text>
</comment>